<dbReference type="EMBL" id="KP970685">
    <property type="protein sequence ID" value="AKD43550.1"/>
    <property type="molecule type" value="Genomic_DNA"/>
</dbReference>
<accession>A0A0F6QE55</accession>
<dbReference type="AlphaFoldDB" id="A0A0F6QE55"/>
<dbReference type="GO" id="GO:0015643">
    <property type="term" value="F:toxic substance binding"/>
    <property type="evidence" value="ECO:0007669"/>
    <property type="project" value="InterPro"/>
</dbReference>
<evidence type="ECO:0000313" key="1">
    <source>
        <dbReference type="EMBL" id="AKD43550.1"/>
    </source>
</evidence>
<proteinExistence type="predicted"/>
<geneLocation type="plasmid" evidence="1">
    <name>pSSE3</name>
</geneLocation>
<name>A0A0F6QE55_SHISO</name>
<dbReference type="RefSeq" id="WP_001419702.1">
    <property type="nucleotide sequence ID" value="NZ_CATNSZ010000207.1"/>
</dbReference>
<reference evidence="1" key="1">
    <citation type="submission" date="2015-03" db="EMBL/GenBank/DDBJ databases">
        <title>Characterization of plasmid-borne E-type colicins from the clinical strains of Shigella sonnei.</title>
        <authorList>
            <person name="Calcuttawala F."/>
            <person name="Pazhani G.P."/>
            <person name="Hariharan C."/>
            <person name="Saha D.R."/>
            <person name="Ramamurthy T."/>
        </authorList>
    </citation>
    <scope>NUCLEOTIDE SEQUENCE</scope>
    <source>
        <strain evidence="1">IDH01791</strain>
        <plasmid evidence="1">pSSE3</plasmid>
    </source>
</reference>
<dbReference type="Pfam" id="PF03513">
    <property type="entry name" value="Cloacin_immun"/>
    <property type="match status" value="1"/>
</dbReference>
<organism evidence="1">
    <name type="scientific">Shigella sonnei</name>
    <dbReference type="NCBI Taxonomy" id="624"/>
    <lineage>
        <taxon>Bacteria</taxon>
        <taxon>Pseudomonadati</taxon>
        <taxon>Pseudomonadota</taxon>
        <taxon>Gammaproteobacteria</taxon>
        <taxon>Enterobacterales</taxon>
        <taxon>Enterobacteriaceae</taxon>
        <taxon>Shigella</taxon>
    </lineage>
</organism>
<dbReference type="SUPFAM" id="SSF54552">
    <property type="entry name" value="Colicin E3 immunity protein"/>
    <property type="match status" value="1"/>
</dbReference>
<protein>
    <submittedName>
        <fullName evidence="1">Colicin E3 immunity protein</fullName>
    </submittedName>
</protein>
<dbReference type="GO" id="GO:0030153">
    <property type="term" value="P:bacteriocin immunity"/>
    <property type="evidence" value="ECO:0007669"/>
    <property type="project" value="InterPro"/>
</dbReference>
<keyword evidence="1" id="KW-0614">Plasmid</keyword>
<dbReference type="InterPro" id="IPR003063">
    <property type="entry name" value="Cloacn_immnty_fam"/>
</dbReference>
<dbReference type="Gene3D" id="3.10.50.20">
    <property type="entry name" value="Cloacin immunity protein"/>
    <property type="match status" value="1"/>
</dbReference>
<dbReference type="PRINTS" id="PR01296">
    <property type="entry name" value="CLOACNIMMNTY"/>
</dbReference>
<dbReference type="InterPro" id="IPR036528">
    <property type="entry name" value="Cloacn_immnty_sf"/>
</dbReference>
<sequence>MGLKLHIHWFDKKNEEFKGGEYSKDFGDDGSVIERLGMPLKDNINNGWFDVEKRWVPILQPYFKNVIDISKFDYFVSFDYRDGDW</sequence>